<dbReference type="SMART" id="SM00867">
    <property type="entry name" value="YceI"/>
    <property type="match status" value="1"/>
</dbReference>
<dbReference type="InterPro" id="IPR008977">
    <property type="entry name" value="PHM/PNGase_F_dom_sf"/>
</dbReference>
<keyword evidence="3 6" id="KW-0479">Metal-binding</keyword>
<dbReference type="Pfam" id="PF04264">
    <property type="entry name" value="YceI"/>
    <property type="match status" value="1"/>
</dbReference>
<gene>
    <name evidence="8" type="ORF">PO878_08740</name>
</gene>
<dbReference type="PROSITE" id="PS51257">
    <property type="entry name" value="PROKAR_LIPOPROTEIN"/>
    <property type="match status" value="1"/>
</dbReference>
<accession>A0AAF0BSS5</accession>
<keyword evidence="2 6" id="KW-0349">Heme</keyword>
<evidence type="ECO:0000313" key="9">
    <source>
        <dbReference type="Proteomes" id="UP001216390"/>
    </source>
</evidence>
<name>A0AAF0BSS5_9ACTN</name>
<protein>
    <submittedName>
        <fullName evidence="8">YceI family protein</fullName>
    </submittedName>
</protein>
<dbReference type="GO" id="GO:0009055">
    <property type="term" value="F:electron transfer activity"/>
    <property type="evidence" value="ECO:0007669"/>
    <property type="project" value="InterPro"/>
</dbReference>
<dbReference type="SUPFAM" id="SSF49742">
    <property type="entry name" value="PHM/PNGase F"/>
    <property type="match status" value="2"/>
</dbReference>
<dbReference type="Proteomes" id="UP001216390">
    <property type="component" value="Chromosome"/>
</dbReference>
<evidence type="ECO:0000256" key="3">
    <source>
        <dbReference type="ARBA" id="ARBA00022723"/>
    </source>
</evidence>
<dbReference type="PROSITE" id="PS51007">
    <property type="entry name" value="CYTC"/>
    <property type="match status" value="1"/>
</dbReference>
<dbReference type="GO" id="GO:0016715">
    <property type="term" value="F:oxidoreductase activity, acting on paired donors, with incorporation or reduction of molecular oxygen, reduced ascorbate as one donor, and incorporation of one atom of oxygen"/>
    <property type="evidence" value="ECO:0007669"/>
    <property type="project" value="InterPro"/>
</dbReference>
<dbReference type="RefSeq" id="WP_272738326.1">
    <property type="nucleotide sequence ID" value="NZ_CP116942.1"/>
</dbReference>
<dbReference type="Gene3D" id="2.60.120.230">
    <property type="match status" value="1"/>
</dbReference>
<sequence length="703" mass="75782">MTKVKSFWRKHPIAIVASTVLLACLAGAGWVGASMFRLDPVTVDWDVPEAPELTAGPGQTLYRIDPSRSTATYEVEEILAGVGSTATGETQGIAGDILVDEDDPAASEVGDIVINVEQLTSDESLRDERLRQDYLSSDQYPLVTFATREVEGIPDAIEDGTAYDVTLLGELTIKETTREVEVAGTVTRDDGELHVVADAHILLSDFDAGPISITGLVRSGDDADLHLDLVAPEADQLRIDEQESDQVEYQVATAEDPQFSATVQPVLESSCASCHEPGGSGSGTWELATAGDAARVASGIGLAVESGYMPPWLASEEGVDLQHSPRLTDEEVAAITEWADAGGPLDVDPETRVEATETDGPELRTDVELTLPEPYTGTVEKENDYRCFTLDPGLTEPAAVTGYQFLPDQLPIVHHALVYRVRTDSDEALAEAEARDDDPGWECFGGINVSGSGLSASGMGGSDLLMGWAPGQPPSLFPEGTGMKLEPGDKLVVQMHYHLDEDPPPDQSSLAMQMSDVDPAELDDIEVSTYLAPAEIPCLPEDQEAPRCDRDAEMEALREQYGPAGPIIANGLHAVCGTTPEEISHLDEDGIARTSCDHGVSSTGEVLAVLGHMHEIGSTFRMTLNPDTPEEKVLLDIPRWDFDWQFNYALDEDITLEEGDVIRVECSWDRALVDPTDEPHHISWAEGTEDEMCYSTLATRAPG</sequence>
<evidence type="ECO:0000256" key="6">
    <source>
        <dbReference type="PROSITE-ProRule" id="PRU00433"/>
    </source>
</evidence>
<dbReference type="SUPFAM" id="SSF46626">
    <property type="entry name" value="Cytochrome c"/>
    <property type="match status" value="1"/>
</dbReference>
<dbReference type="Gene3D" id="2.60.120.310">
    <property type="entry name" value="Copper type II, ascorbate-dependent monooxygenase, N-terminal domain"/>
    <property type="match status" value="1"/>
</dbReference>
<dbReference type="Gene3D" id="2.40.128.110">
    <property type="entry name" value="Lipid/polyisoprenoid-binding, YceI-like"/>
    <property type="match status" value="1"/>
</dbReference>
<reference evidence="8" key="1">
    <citation type="submission" date="2023-01" db="EMBL/GenBank/DDBJ databases">
        <title>The diversity of Class Acidimicrobiia in South China Sea sediment environments and the proposal of Iamia marina sp. nov., a novel species of the genus Iamia.</title>
        <authorList>
            <person name="He Y."/>
            <person name="Tian X."/>
        </authorList>
    </citation>
    <scope>NUCLEOTIDE SEQUENCE</scope>
    <source>
        <strain evidence="8">DSM 19957</strain>
    </source>
</reference>
<evidence type="ECO:0000256" key="5">
    <source>
        <dbReference type="ARBA" id="ARBA00023157"/>
    </source>
</evidence>
<evidence type="ECO:0000256" key="1">
    <source>
        <dbReference type="ARBA" id="ARBA00008812"/>
    </source>
</evidence>
<dbReference type="AlphaFoldDB" id="A0AAF0BSS5"/>
<dbReference type="InterPro" id="IPR036909">
    <property type="entry name" value="Cyt_c-like_dom_sf"/>
</dbReference>
<dbReference type="EMBL" id="CP116942">
    <property type="protein sequence ID" value="WCO68811.1"/>
    <property type="molecule type" value="Genomic_DNA"/>
</dbReference>
<evidence type="ECO:0000256" key="2">
    <source>
        <dbReference type="ARBA" id="ARBA00022617"/>
    </source>
</evidence>
<dbReference type="PANTHER" id="PTHR34406:SF1">
    <property type="entry name" value="PROTEIN YCEI"/>
    <property type="match status" value="1"/>
</dbReference>
<evidence type="ECO:0000313" key="8">
    <source>
        <dbReference type="EMBL" id="WCO68811.1"/>
    </source>
</evidence>
<dbReference type="KEGG" id="ima:PO878_08740"/>
<dbReference type="InterPro" id="IPR036939">
    <property type="entry name" value="Cu2_ascorb_mOase_N_sf"/>
</dbReference>
<dbReference type="PANTHER" id="PTHR34406">
    <property type="entry name" value="PROTEIN YCEI"/>
    <property type="match status" value="1"/>
</dbReference>
<dbReference type="GO" id="GO:0005507">
    <property type="term" value="F:copper ion binding"/>
    <property type="evidence" value="ECO:0007669"/>
    <property type="project" value="InterPro"/>
</dbReference>
<comment type="similarity">
    <text evidence="1">Belongs to the UPF0312 family.</text>
</comment>
<feature type="domain" description="Cytochrome c" evidence="7">
    <location>
        <begin position="250"/>
        <end position="343"/>
    </location>
</feature>
<proteinExistence type="inferred from homology"/>
<dbReference type="Gene3D" id="1.10.760.10">
    <property type="entry name" value="Cytochrome c-like domain"/>
    <property type="match status" value="1"/>
</dbReference>
<dbReference type="InterPro" id="IPR009056">
    <property type="entry name" value="Cyt_c-like_dom"/>
</dbReference>
<keyword evidence="4 6" id="KW-0408">Iron</keyword>
<keyword evidence="9" id="KW-1185">Reference proteome</keyword>
<dbReference type="InterPro" id="IPR014784">
    <property type="entry name" value="Cu2_ascorb_mOase-like_C"/>
</dbReference>
<dbReference type="SUPFAM" id="SSF101874">
    <property type="entry name" value="YceI-like"/>
    <property type="match status" value="1"/>
</dbReference>
<evidence type="ECO:0000259" key="7">
    <source>
        <dbReference type="PROSITE" id="PS51007"/>
    </source>
</evidence>
<dbReference type="InterPro" id="IPR036761">
    <property type="entry name" value="TTHA0802/YceI-like_sf"/>
</dbReference>
<dbReference type="InterPro" id="IPR007372">
    <property type="entry name" value="Lipid/polyisoprenoid-bd_YceI"/>
</dbReference>
<keyword evidence="5" id="KW-1015">Disulfide bond</keyword>
<organism evidence="8 9">
    <name type="scientific">Iamia majanohamensis</name>
    <dbReference type="NCBI Taxonomy" id="467976"/>
    <lineage>
        <taxon>Bacteria</taxon>
        <taxon>Bacillati</taxon>
        <taxon>Actinomycetota</taxon>
        <taxon>Acidimicrobiia</taxon>
        <taxon>Acidimicrobiales</taxon>
        <taxon>Iamiaceae</taxon>
        <taxon>Iamia</taxon>
    </lineage>
</organism>
<evidence type="ECO:0000256" key="4">
    <source>
        <dbReference type="ARBA" id="ARBA00023004"/>
    </source>
</evidence>
<dbReference type="GO" id="GO:0020037">
    <property type="term" value="F:heme binding"/>
    <property type="evidence" value="ECO:0007669"/>
    <property type="project" value="InterPro"/>
</dbReference>